<dbReference type="PANTHER" id="PTHR33258">
    <property type="entry name" value="TRANSPOSASE INSL FOR INSERTION SEQUENCE ELEMENT IS186A-RELATED"/>
    <property type="match status" value="1"/>
</dbReference>
<keyword evidence="2" id="KW-0815">Transposition</keyword>
<evidence type="ECO:0000313" key="7">
    <source>
        <dbReference type="EMBL" id="QOY87867.1"/>
    </source>
</evidence>
<dbReference type="EMBL" id="CP063849">
    <property type="protein sequence ID" value="QOY87867.1"/>
    <property type="molecule type" value="Genomic_DNA"/>
</dbReference>
<sequence length="388" mass="44435">MIRVSSIFSQILHTFPRLEFAALVREFKAERHARGFTCWQQFVAMLFCQLAHAQSLREICGGLAALEGKLLHLGVTNCPKTTTLSYANAHRPWQLYEAIFYQTLSRCQAEVAHRTRHKFRFKHKLLSLDASMIELCAETFDWARYGRTKGALKLHLVLDHDGCLPCFAVVTEGKRADVREARQMEFAPGTLVVFDRGYADYNWWLALTRSHVSFVTRLKDSASYGVVESRPIPAGSDVVRDEVILLTSQQEIGPEACLRRIEVWVEEKQATLVFVTNNLKLSARTIARIYKERWKIELFFKALKQGLKVKTFVGTSENAVQIQIWTALIAILILKYLQLKSTFGWSLSNLIALLRQQLFVHRDLWTWLNDPFQAPPSLVLAEQLPLGL</sequence>
<evidence type="ECO:0000259" key="5">
    <source>
        <dbReference type="Pfam" id="PF01609"/>
    </source>
</evidence>
<gene>
    <name evidence="7" type="ORF">IRI77_34885</name>
</gene>
<reference evidence="7 8" key="1">
    <citation type="submission" date="2020-10" db="EMBL/GenBank/DDBJ databases">
        <title>Complete genome sequence of Paludibaculum fermentans P105T, a facultatively anaerobic acidobacterium capable of dissimilatory Fe(III) reduction.</title>
        <authorList>
            <person name="Dedysh S.N."/>
            <person name="Beletsky A.V."/>
            <person name="Kulichevskaya I.S."/>
            <person name="Mardanov A.V."/>
            <person name="Ravin N.V."/>
        </authorList>
    </citation>
    <scope>NUCLEOTIDE SEQUENCE [LARGE SCALE GENOMIC DNA]</scope>
    <source>
        <strain evidence="7 8">P105</strain>
    </source>
</reference>
<name>A0A7S7NQD9_PALFE</name>
<evidence type="ECO:0000256" key="1">
    <source>
        <dbReference type="ARBA" id="ARBA00010075"/>
    </source>
</evidence>
<dbReference type="AlphaFoldDB" id="A0A7S7NQD9"/>
<evidence type="ECO:0000256" key="3">
    <source>
        <dbReference type="ARBA" id="ARBA00023125"/>
    </source>
</evidence>
<evidence type="ECO:0000259" key="6">
    <source>
        <dbReference type="Pfam" id="PF14294"/>
    </source>
</evidence>
<dbReference type="Gene3D" id="3.90.350.10">
    <property type="entry name" value="Transposase Inhibitor Protein From Tn5, Chain A, domain 1"/>
    <property type="match status" value="1"/>
</dbReference>
<accession>A0A7S7NQD9</accession>
<dbReference type="GO" id="GO:0003677">
    <property type="term" value="F:DNA binding"/>
    <property type="evidence" value="ECO:0007669"/>
    <property type="project" value="UniProtKB-KW"/>
</dbReference>
<keyword evidence="3" id="KW-0238">DNA-binding</keyword>
<dbReference type="Pfam" id="PF14294">
    <property type="entry name" value="DUF4372"/>
    <property type="match status" value="1"/>
</dbReference>
<dbReference type="InterPro" id="IPR025399">
    <property type="entry name" value="DUF4372"/>
</dbReference>
<protein>
    <submittedName>
        <fullName evidence="7">IS4 family transposase</fullName>
    </submittedName>
</protein>
<feature type="domain" description="Transposase IS4-like" evidence="5">
    <location>
        <begin position="122"/>
        <end position="332"/>
    </location>
</feature>
<dbReference type="NCBIfam" id="NF033592">
    <property type="entry name" value="transpos_IS4_1"/>
    <property type="match status" value="1"/>
</dbReference>
<dbReference type="Proteomes" id="UP000593892">
    <property type="component" value="Chromosome"/>
</dbReference>
<keyword evidence="4" id="KW-0233">DNA recombination</keyword>
<dbReference type="PANTHER" id="PTHR33258:SF1">
    <property type="entry name" value="TRANSPOSASE INSL FOR INSERTION SEQUENCE ELEMENT IS186A-RELATED"/>
    <property type="match status" value="1"/>
</dbReference>
<dbReference type="RefSeq" id="WP_194449534.1">
    <property type="nucleotide sequence ID" value="NZ_CP063849.1"/>
</dbReference>
<dbReference type="GO" id="GO:0006313">
    <property type="term" value="P:DNA transposition"/>
    <property type="evidence" value="ECO:0007669"/>
    <property type="project" value="InterPro"/>
</dbReference>
<dbReference type="InterPro" id="IPR012337">
    <property type="entry name" value="RNaseH-like_sf"/>
</dbReference>
<organism evidence="7 8">
    <name type="scientific">Paludibaculum fermentans</name>
    <dbReference type="NCBI Taxonomy" id="1473598"/>
    <lineage>
        <taxon>Bacteria</taxon>
        <taxon>Pseudomonadati</taxon>
        <taxon>Acidobacteriota</taxon>
        <taxon>Terriglobia</taxon>
        <taxon>Bryobacterales</taxon>
        <taxon>Bryobacteraceae</taxon>
        <taxon>Paludibaculum</taxon>
    </lineage>
</organism>
<evidence type="ECO:0000313" key="8">
    <source>
        <dbReference type="Proteomes" id="UP000593892"/>
    </source>
</evidence>
<dbReference type="SUPFAM" id="SSF53098">
    <property type="entry name" value="Ribonuclease H-like"/>
    <property type="match status" value="1"/>
</dbReference>
<comment type="similarity">
    <text evidence="1">Belongs to the transposase 11 family.</text>
</comment>
<dbReference type="InterPro" id="IPR002559">
    <property type="entry name" value="Transposase_11"/>
</dbReference>
<keyword evidence="8" id="KW-1185">Reference proteome</keyword>
<dbReference type="GO" id="GO:0004803">
    <property type="term" value="F:transposase activity"/>
    <property type="evidence" value="ECO:0007669"/>
    <property type="project" value="InterPro"/>
</dbReference>
<feature type="domain" description="DUF4372" evidence="6">
    <location>
        <begin position="5"/>
        <end position="75"/>
    </location>
</feature>
<evidence type="ECO:0000256" key="4">
    <source>
        <dbReference type="ARBA" id="ARBA00023172"/>
    </source>
</evidence>
<evidence type="ECO:0000256" key="2">
    <source>
        <dbReference type="ARBA" id="ARBA00022578"/>
    </source>
</evidence>
<dbReference type="InterPro" id="IPR047952">
    <property type="entry name" value="Transpos_IS4"/>
</dbReference>
<dbReference type="Pfam" id="PF01609">
    <property type="entry name" value="DDE_Tnp_1"/>
    <property type="match status" value="1"/>
</dbReference>
<dbReference type="KEGG" id="pfer:IRI77_34885"/>
<proteinExistence type="inferred from homology"/>